<gene>
    <name evidence="2" type="ORF">SMACR_09757</name>
</gene>
<feature type="region of interest" description="Disordered" evidence="1">
    <location>
        <begin position="69"/>
        <end position="89"/>
    </location>
</feature>
<reference evidence="2 3" key="1">
    <citation type="submission" date="2017-07" db="EMBL/GenBank/DDBJ databases">
        <title>Genome sequence of the Sordaria macrospora wild type strain R19027.</title>
        <authorList>
            <person name="Nowrousian M."/>
            <person name="Teichert I."/>
            <person name="Kueck U."/>
        </authorList>
    </citation>
    <scope>NUCLEOTIDE SEQUENCE [LARGE SCALE GENOMIC DNA]</scope>
    <source>
        <strain evidence="2 3">R19027</strain>
        <tissue evidence="2">Mycelium</tissue>
    </source>
</reference>
<comment type="caution">
    <text evidence="2">The sequence shown here is derived from an EMBL/GenBank/DDBJ whole genome shotgun (WGS) entry which is preliminary data.</text>
</comment>
<proteinExistence type="predicted"/>
<protein>
    <submittedName>
        <fullName evidence="2">Uncharacterized protein</fullName>
    </submittedName>
</protein>
<dbReference type="VEuPathDB" id="FungiDB:SMAC_09757"/>
<feature type="compositionally biased region" description="Basic and acidic residues" evidence="1">
    <location>
        <begin position="69"/>
        <end position="78"/>
    </location>
</feature>
<evidence type="ECO:0000313" key="3">
    <source>
        <dbReference type="Proteomes" id="UP000433876"/>
    </source>
</evidence>
<name>A0A8S8Z9Q6_SORMA</name>
<dbReference type="Proteomes" id="UP000433876">
    <property type="component" value="Unassembled WGS sequence"/>
</dbReference>
<organism evidence="2 3">
    <name type="scientific">Sordaria macrospora</name>
    <dbReference type="NCBI Taxonomy" id="5147"/>
    <lineage>
        <taxon>Eukaryota</taxon>
        <taxon>Fungi</taxon>
        <taxon>Dikarya</taxon>
        <taxon>Ascomycota</taxon>
        <taxon>Pezizomycotina</taxon>
        <taxon>Sordariomycetes</taxon>
        <taxon>Sordariomycetidae</taxon>
        <taxon>Sordariales</taxon>
        <taxon>Sordariaceae</taxon>
        <taxon>Sordaria</taxon>
    </lineage>
</organism>
<accession>A0A8S8Z9Q6</accession>
<evidence type="ECO:0000313" key="2">
    <source>
        <dbReference type="EMBL" id="KAA8623894.1"/>
    </source>
</evidence>
<dbReference type="EMBL" id="NMPR01000301">
    <property type="protein sequence ID" value="KAA8623894.1"/>
    <property type="molecule type" value="Genomic_DNA"/>
</dbReference>
<evidence type="ECO:0000256" key="1">
    <source>
        <dbReference type="SAM" id="MobiDB-lite"/>
    </source>
</evidence>
<dbReference type="AlphaFoldDB" id="A0A8S8Z9Q6"/>
<sequence>MSPISLESIDRPAADYRRNIQEMNAFFDKHGNSKIEDFIKDLKAKKNQPAKDYKVGRVMRDASEARRREEFDRACDSKAKKRMMGGSEA</sequence>